<dbReference type="Gramene" id="rna14254">
    <property type="protein sequence ID" value="RHN66301.1"/>
    <property type="gene ID" value="gene14254"/>
</dbReference>
<dbReference type="GO" id="GO:0004497">
    <property type="term" value="F:monooxygenase activity"/>
    <property type="evidence" value="ECO:0007669"/>
    <property type="project" value="InterPro"/>
</dbReference>
<accession>A0A396IND2</accession>
<dbReference type="InterPro" id="IPR001128">
    <property type="entry name" value="Cyt_P450"/>
</dbReference>
<evidence type="ECO:0000256" key="1">
    <source>
        <dbReference type="ARBA" id="ARBA00010617"/>
    </source>
</evidence>
<protein>
    <submittedName>
        <fullName evidence="4">Putative cytochrome P450</fullName>
    </submittedName>
</protein>
<dbReference type="PANTHER" id="PTHR24286:SF12">
    <property type="entry name" value="CYTOCHROME P450 FAMILY PROTEIN, EXPRESSED"/>
    <property type="match status" value="1"/>
</dbReference>
<evidence type="ECO:0000256" key="2">
    <source>
        <dbReference type="ARBA" id="ARBA00022723"/>
    </source>
</evidence>
<proteinExistence type="inferred from homology"/>
<sequence length="219" mass="25026">MQLTFDNIGKLFLSKEPGPFLNSLDKLYEGMVPGLRAYPLNIPGFAYHHALKCRRKLEDIFWMELGKRKNENKVKSTSDLMDGLMQIEDGEGDKLSDKEVVDNIVSLVIGGYMSTSLSSMWAIYLLAKYPIVLKKLREENMAFTKDNQGDFIAAKDVSKLKYTNKVVEEVIRMANVSSFVFRKVVNEVDYKGARLKFSRKLLIFVSFSFILLPRTNCSI</sequence>
<name>A0A396IND2_MEDTR</name>
<comment type="caution">
    <text evidence="4">The sequence shown here is derived from an EMBL/GenBank/DDBJ whole genome shotgun (WGS) entry which is preliminary data.</text>
</comment>
<dbReference type="InterPro" id="IPR036396">
    <property type="entry name" value="Cyt_P450_sf"/>
</dbReference>
<keyword evidence="2" id="KW-0479">Metal-binding</keyword>
<gene>
    <name evidence="4" type="ORF">MtrunA17_Chr3g0089381</name>
</gene>
<dbReference type="GO" id="GO:0020037">
    <property type="term" value="F:heme binding"/>
    <property type="evidence" value="ECO:0007669"/>
    <property type="project" value="InterPro"/>
</dbReference>
<dbReference type="PANTHER" id="PTHR24286">
    <property type="entry name" value="CYTOCHROME P450 26"/>
    <property type="match status" value="1"/>
</dbReference>
<dbReference type="GO" id="GO:0016705">
    <property type="term" value="F:oxidoreductase activity, acting on paired donors, with incorporation or reduction of molecular oxygen"/>
    <property type="evidence" value="ECO:0007669"/>
    <property type="project" value="InterPro"/>
</dbReference>
<dbReference type="Gene3D" id="1.10.630.10">
    <property type="entry name" value="Cytochrome P450"/>
    <property type="match status" value="1"/>
</dbReference>
<dbReference type="AlphaFoldDB" id="A0A396IND2"/>
<evidence type="ECO:0000256" key="3">
    <source>
        <dbReference type="ARBA" id="ARBA00023004"/>
    </source>
</evidence>
<comment type="similarity">
    <text evidence="1">Belongs to the cytochrome P450 family.</text>
</comment>
<organism evidence="4">
    <name type="scientific">Medicago truncatula</name>
    <name type="common">Barrel medic</name>
    <name type="synonym">Medicago tribuloides</name>
    <dbReference type="NCBI Taxonomy" id="3880"/>
    <lineage>
        <taxon>Eukaryota</taxon>
        <taxon>Viridiplantae</taxon>
        <taxon>Streptophyta</taxon>
        <taxon>Embryophyta</taxon>
        <taxon>Tracheophyta</taxon>
        <taxon>Spermatophyta</taxon>
        <taxon>Magnoliopsida</taxon>
        <taxon>eudicotyledons</taxon>
        <taxon>Gunneridae</taxon>
        <taxon>Pentapetalae</taxon>
        <taxon>rosids</taxon>
        <taxon>fabids</taxon>
        <taxon>Fabales</taxon>
        <taxon>Fabaceae</taxon>
        <taxon>Papilionoideae</taxon>
        <taxon>50 kb inversion clade</taxon>
        <taxon>NPAAA clade</taxon>
        <taxon>Hologalegina</taxon>
        <taxon>IRL clade</taxon>
        <taxon>Trifolieae</taxon>
        <taxon>Medicago</taxon>
    </lineage>
</organism>
<evidence type="ECO:0000313" key="4">
    <source>
        <dbReference type="EMBL" id="RHN66301.1"/>
    </source>
</evidence>
<reference evidence="4" key="1">
    <citation type="journal article" date="2018" name="Nat. Plants">
        <title>Whole-genome landscape of Medicago truncatula symbiotic genes.</title>
        <authorList>
            <person name="Pecrix Y."/>
            <person name="Gamas P."/>
            <person name="Carrere S."/>
        </authorList>
    </citation>
    <scope>NUCLEOTIDE SEQUENCE</scope>
    <source>
        <tissue evidence="4">Leaves</tissue>
    </source>
</reference>
<dbReference type="Pfam" id="PF00067">
    <property type="entry name" value="p450"/>
    <property type="match status" value="1"/>
</dbReference>
<dbReference type="Proteomes" id="UP000265566">
    <property type="component" value="Chromosome 3"/>
</dbReference>
<keyword evidence="3" id="KW-0408">Iron</keyword>
<dbReference type="EMBL" id="PSQE01000003">
    <property type="protein sequence ID" value="RHN66301.1"/>
    <property type="molecule type" value="Genomic_DNA"/>
</dbReference>
<dbReference type="GO" id="GO:0005506">
    <property type="term" value="F:iron ion binding"/>
    <property type="evidence" value="ECO:0007669"/>
    <property type="project" value="InterPro"/>
</dbReference>
<dbReference type="SUPFAM" id="SSF48264">
    <property type="entry name" value="Cytochrome P450"/>
    <property type="match status" value="1"/>
</dbReference>